<gene>
    <name evidence="2" type="ORF">GCM10022218_01410</name>
</gene>
<dbReference type="InterPro" id="IPR000782">
    <property type="entry name" value="FAS1_domain"/>
</dbReference>
<sequence length="426" mass="48752">MKSNLNQYITLAIFAVLLLFSACKKTEFMPDAVGEEIPAPTYPSLLEGLPDNTGLFKAMWQKAEMDNVLATEQAQAKLTFLVPGNNAMETAGYTAAKIQRLTKDSLQNILRYHVLNGAISSDQLSTIGRDLTFFTLLKHPKFLDGEPRDGTLVRTVPYFYRQQLSVEQGNLIIDGKKLKIGSELAVAQGHVFVIEQMLKAPSQQMYDFLVKDGRFSLYLKAMELNNIEYANDFMMNMFPGFGLPVRFMLDWNYYFEGTFHYSAERPRNVIHCTLFAPTDAAFNRMGIYTEADLRALNGRIETPWYYETNQLTPVDSLLKYQYIGGARLETGYNEDYSMVTVDVQTDRFLNNSTIFSQMLDNKKLAGFKNIYHRFYHSGKHIQVGHMKSKEQPVNIIEENINTIQGPVHVVDRIIVPDDFSMWHKKK</sequence>
<name>A0ABP7ZQ09_9SPHI</name>
<dbReference type="SUPFAM" id="SSF82153">
    <property type="entry name" value="FAS1 domain"/>
    <property type="match status" value="2"/>
</dbReference>
<organism evidence="2 3">
    <name type="scientific">Sphingobacterium ginsenosidimutans</name>
    <dbReference type="NCBI Taxonomy" id="687845"/>
    <lineage>
        <taxon>Bacteria</taxon>
        <taxon>Pseudomonadati</taxon>
        <taxon>Bacteroidota</taxon>
        <taxon>Sphingobacteriia</taxon>
        <taxon>Sphingobacteriales</taxon>
        <taxon>Sphingobacteriaceae</taxon>
        <taxon>Sphingobacterium</taxon>
    </lineage>
</organism>
<dbReference type="PROSITE" id="PS50213">
    <property type="entry name" value="FAS1"/>
    <property type="match status" value="2"/>
</dbReference>
<comment type="caution">
    <text evidence="2">The sequence shown here is derived from an EMBL/GenBank/DDBJ whole genome shotgun (WGS) entry which is preliminary data.</text>
</comment>
<keyword evidence="3" id="KW-1185">Reference proteome</keyword>
<evidence type="ECO:0000313" key="2">
    <source>
        <dbReference type="EMBL" id="GAA4167694.1"/>
    </source>
</evidence>
<dbReference type="Proteomes" id="UP001500167">
    <property type="component" value="Unassembled WGS sequence"/>
</dbReference>
<dbReference type="PANTHER" id="PTHR10900:SF77">
    <property type="entry name" value="FI19380P1"/>
    <property type="match status" value="1"/>
</dbReference>
<dbReference type="SMART" id="SM00554">
    <property type="entry name" value="FAS1"/>
    <property type="match status" value="2"/>
</dbReference>
<dbReference type="PANTHER" id="PTHR10900">
    <property type="entry name" value="PERIOSTIN-RELATED"/>
    <property type="match status" value="1"/>
</dbReference>
<evidence type="ECO:0000313" key="3">
    <source>
        <dbReference type="Proteomes" id="UP001500167"/>
    </source>
</evidence>
<proteinExistence type="predicted"/>
<feature type="domain" description="FAS1" evidence="1">
    <location>
        <begin position="202"/>
        <end position="414"/>
    </location>
</feature>
<dbReference type="PROSITE" id="PS51257">
    <property type="entry name" value="PROKAR_LIPOPROTEIN"/>
    <property type="match status" value="1"/>
</dbReference>
<feature type="domain" description="FAS1" evidence="1">
    <location>
        <begin position="39"/>
        <end position="198"/>
    </location>
</feature>
<evidence type="ECO:0000259" key="1">
    <source>
        <dbReference type="PROSITE" id="PS50213"/>
    </source>
</evidence>
<dbReference type="RefSeq" id="WP_346083617.1">
    <property type="nucleotide sequence ID" value="NZ_BAAAZK010000002.1"/>
</dbReference>
<dbReference type="EMBL" id="BAAAZK010000002">
    <property type="protein sequence ID" value="GAA4167694.1"/>
    <property type="molecule type" value="Genomic_DNA"/>
</dbReference>
<reference evidence="3" key="1">
    <citation type="journal article" date="2019" name="Int. J. Syst. Evol. Microbiol.">
        <title>The Global Catalogue of Microorganisms (GCM) 10K type strain sequencing project: providing services to taxonomists for standard genome sequencing and annotation.</title>
        <authorList>
            <consortium name="The Broad Institute Genomics Platform"/>
            <consortium name="The Broad Institute Genome Sequencing Center for Infectious Disease"/>
            <person name="Wu L."/>
            <person name="Ma J."/>
        </authorList>
    </citation>
    <scope>NUCLEOTIDE SEQUENCE [LARGE SCALE GENOMIC DNA]</scope>
    <source>
        <strain evidence="3">JCM 16722</strain>
    </source>
</reference>
<dbReference type="Gene3D" id="2.30.180.10">
    <property type="entry name" value="FAS1 domain"/>
    <property type="match status" value="2"/>
</dbReference>
<dbReference type="InterPro" id="IPR036378">
    <property type="entry name" value="FAS1_dom_sf"/>
</dbReference>
<protein>
    <recommendedName>
        <fullName evidence="1">FAS1 domain-containing protein</fullName>
    </recommendedName>
</protein>
<dbReference type="Pfam" id="PF02469">
    <property type="entry name" value="Fasciclin"/>
    <property type="match status" value="1"/>
</dbReference>
<dbReference type="InterPro" id="IPR050904">
    <property type="entry name" value="Adhesion/Biosynth-related"/>
</dbReference>
<accession>A0ABP7ZQ09</accession>